<dbReference type="KEGG" id="hhe:HH_0666"/>
<keyword evidence="2" id="KW-1185">Reference proteome</keyword>
<gene>
    <name evidence="1" type="ordered locus">HH_0666</name>
</gene>
<dbReference type="EMBL" id="AE017125">
    <property type="protein sequence ID" value="AAP77263.1"/>
    <property type="molecule type" value="Genomic_DNA"/>
</dbReference>
<evidence type="ECO:0000313" key="2">
    <source>
        <dbReference type="Proteomes" id="UP000002495"/>
    </source>
</evidence>
<evidence type="ECO:0000313" key="1">
    <source>
        <dbReference type="EMBL" id="AAP77263.1"/>
    </source>
</evidence>
<sequence length="33" mass="4146">MGFYHKYNIYKQLLSEFYTFFSYHYLQNATITL</sequence>
<dbReference type="AlphaFoldDB" id="Q7VIE0"/>
<dbReference type="STRING" id="235279.HH_0666"/>
<name>Q7VIE0_HELHP</name>
<accession>Q7VIE0</accession>
<protein>
    <submittedName>
        <fullName evidence="1">Uncharacterized protein</fullName>
    </submittedName>
</protein>
<proteinExistence type="predicted"/>
<organism evidence="1 2">
    <name type="scientific">Helicobacter hepaticus (strain ATCC 51449 / 3B1)</name>
    <dbReference type="NCBI Taxonomy" id="235279"/>
    <lineage>
        <taxon>Bacteria</taxon>
        <taxon>Pseudomonadati</taxon>
        <taxon>Campylobacterota</taxon>
        <taxon>Epsilonproteobacteria</taxon>
        <taxon>Campylobacterales</taxon>
        <taxon>Helicobacteraceae</taxon>
        <taxon>Helicobacter</taxon>
    </lineage>
</organism>
<dbReference type="Proteomes" id="UP000002495">
    <property type="component" value="Chromosome"/>
</dbReference>
<dbReference type="HOGENOM" id="CLU_3382215_0_0_7"/>
<reference evidence="1 2" key="1">
    <citation type="journal article" date="2003" name="Proc. Natl. Acad. Sci. U.S.A.">
        <title>The complete genome sequence of the carcinogenic bacterium Helicobacter hepaticus.</title>
        <authorList>
            <person name="Suerbaum S."/>
            <person name="Josenhans C."/>
            <person name="Sterzenbach T."/>
            <person name="Drescher B."/>
            <person name="Brandt P."/>
            <person name="Bell M."/>
            <person name="Droege M."/>
            <person name="Fartmann B."/>
            <person name="Fischer H.-P."/>
            <person name="Ge Z."/>
            <person name="Hoerster A."/>
            <person name="Holland R."/>
            <person name="Klein K."/>
            <person name="Koenig J."/>
            <person name="Macko L."/>
            <person name="Mendz G.L."/>
            <person name="Nyakatura G."/>
            <person name="Schauer D.B."/>
            <person name="Shen Z."/>
            <person name="Weber J."/>
            <person name="Frosch M."/>
            <person name="Fox J.G."/>
        </authorList>
    </citation>
    <scope>NUCLEOTIDE SEQUENCE [LARGE SCALE GENOMIC DNA]</scope>
    <source>
        <strain evidence="2">ATCC 51449 / 3B1</strain>
    </source>
</reference>